<keyword evidence="2" id="KW-1185">Reference proteome</keyword>
<evidence type="ECO:0000313" key="2">
    <source>
        <dbReference type="Proteomes" id="UP000031643"/>
    </source>
</evidence>
<name>A0A0A8K788_9HYPH</name>
<evidence type="ECO:0000313" key="1">
    <source>
        <dbReference type="EMBL" id="BAQ17849.1"/>
    </source>
</evidence>
<organism evidence="1 2">
    <name type="scientific">Methyloceanibacter caenitepidi</name>
    <dbReference type="NCBI Taxonomy" id="1384459"/>
    <lineage>
        <taxon>Bacteria</taxon>
        <taxon>Pseudomonadati</taxon>
        <taxon>Pseudomonadota</taxon>
        <taxon>Alphaproteobacteria</taxon>
        <taxon>Hyphomicrobiales</taxon>
        <taxon>Hyphomicrobiaceae</taxon>
        <taxon>Methyloceanibacter</taxon>
    </lineage>
</organism>
<evidence type="ECO:0008006" key="3">
    <source>
        <dbReference type="Google" id="ProtNLM"/>
    </source>
</evidence>
<dbReference type="KEGG" id="mcg:GL4_2413"/>
<dbReference type="HOGENOM" id="CLU_046235_0_0_5"/>
<accession>A0A0A8K788</accession>
<gene>
    <name evidence="1" type="ORF">GL4_2413</name>
</gene>
<dbReference type="Proteomes" id="UP000031643">
    <property type="component" value="Chromosome"/>
</dbReference>
<protein>
    <recommendedName>
        <fullName evidence="3">DUF2066 domain-containing protein</fullName>
    </recommendedName>
</protein>
<dbReference type="EMBL" id="AP014648">
    <property type="protein sequence ID" value="BAQ17849.1"/>
    <property type="molecule type" value="Genomic_DNA"/>
</dbReference>
<proteinExistence type="predicted"/>
<dbReference type="RefSeq" id="WP_156137553.1">
    <property type="nucleotide sequence ID" value="NZ_AP014648.1"/>
</dbReference>
<sequence length="395" mass="42622">MTLQSANAFRGFAGRSAKLSRLALLGAGMLLGIGVVSSDPARAASLFNVANVRVDVTAKDAVVAREKGMAKAETLAMQILLERLAPPSWQHRLPSFSHREIEGLVAGIAIHSEKTSARRYIGVVDVRFYPGAVRQLLTSRSIPFVESQASPISILPVMLEDDFIAKGASTDWRQAWARLDLDNGVAPAELATLRDDLEAGTIKAVLAGDESAYAALRSTYGYGGLVVAVGQVADGLFRIHLVGEDAAGDVDAVATSAVDRANMTATEEQAARLGLNILERRWKQRLDPTFDETADIPLRRGALYPEEAFTVQDEALGRVGAVIEFFSVSDWQQIHFGLQRVADIRDFEIVSRSARGAEVVFDYEGSADQLQAVLAQNGIGLYERDGTLVIRAMGP</sequence>
<dbReference type="STRING" id="1384459.GL4_2413"/>
<reference evidence="1 2" key="1">
    <citation type="submission" date="2014-09" db="EMBL/GenBank/DDBJ databases">
        <title>Genome sequencing of Methyloceanibacter caenitepidi Gela4.</title>
        <authorList>
            <person name="Takeuchi M."/>
            <person name="Susumu S."/>
            <person name="Kamagata Y."/>
            <person name="Oshima K."/>
            <person name="Hattori M."/>
            <person name="Iwasaki W."/>
        </authorList>
    </citation>
    <scope>NUCLEOTIDE SEQUENCE [LARGE SCALE GENOMIC DNA]</scope>
    <source>
        <strain evidence="1 2">Gela4</strain>
    </source>
</reference>
<dbReference type="OrthoDB" id="7928976at2"/>
<dbReference type="AlphaFoldDB" id="A0A0A8K788"/>